<protein>
    <submittedName>
        <fullName evidence="2">Uncharacterized protein</fullName>
    </submittedName>
</protein>
<sequence>MIPGIVAFSAHYFWFLLQIGCHCFTKTLRNIKSDHRTNALLFFIDNEIHCFHVNVKQLCRLYVTLSSLAYIGFYASKDLLNCLIVPSGQVPLTLMWGLHLFHLLGLALHVGLTVCSNWTKTSEAMKVWAPPSSEDLQTQDADEPPLANEDTGDRTIAALSRIYDGTYNQAFIHFGTLSQRQSEKTVQEPVLYTTNHTKTEKNSSIIPRQTLIHSCRPLTRWWSSEASWCSNAK</sequence>
<gene>
    <name evidence="2" type="ORF">ZHD862_LOCUS16924</name>
</gene>
<proteinExistence type="predicted"/>
<keyword evidence="1" id="KW-0472">Membrane</keyword>
<reference evidence="2" key="1">
    <citation type="submission" date="2021-02" db="EMBL/GenBank/DDBJ databases">
        <authorList>
            <person name="Nowell W R."/>
        </authorList>
    </citation>
    <scope>NUCLEOTIDE SEQUENCE</scope>
</reference>
<evidence type="ECO:0000313" key="3">
    <source>
        <dbReference type="Proteomes" id="UP000663864"/>
    </source>
</evidence>
<dbReference type="Proteomes" id="UP000663864">
    <property type="component" value="Unassembled WGS sequence"/>
</dbReference>
<name>A0A814N7N8_9BILA</name>
<keyword evidence="1" id="KW-0812">Transmembrane</keyword>
<dbReference type="EMBL" id="CAJNOT010000820">
    <property type="protein sequence ID" value="CAF1087801.1"/>
    <property type="molecule type" value="Genomic_DNA"/>
</dbReference>
<organism evidence="2 3">
    <name type="scientific">Rotaria sordida</name>
    <dbReference type="NCBI Taxonomy" id="392033"/>
    <lineage>
        <taxon>Eukaryota</taxon>
        <taxon>Metazoa</taxon>
        <taxon>Spiralia</taxon>
        <taxon>Gnathifera</taxon>
        <taxon>Rotifera</taxon>
        <taxon>Eurotatoria</taxon>
        <taxon>Bdelloidea</taxon>
        <taxon>Philodinida</taxon>
        <taxon>Philodinidae</taxon>
        <taxon>Rotaria</taxon>
    </lineage>
</organism>
<evidence type="ECO:0000313" key="2">
    <source>
        <dbReference type="EMBL" id="CAF1087801.1"/>
    </source>
</evidence>
<comment type="caution">
    <text evidence="2">The sequence shown here is derived from an EMBL/GenBank/DDBJ whole genome shotgun (WGS) entry which is preliminary data.</text>
</comment>
<dbReference type="AlphaFoldDB" id="A0A814N7N8"/>
<feature type="transmembrane region" description="Helical" evidence="1">
    <location>
        <begin position="96"/>
        <end position="116"/>
    </location>
</feature>
<feature type="transmembrane region" description="Helical" evidence="1">
    <location>
        <begin position="6"/>
        <end position="25"/>
    </location>
</feature>
<feature type="transmembrane region" description="Helical" evidence="1">
    <location>
        <begin position="58"/>
        <end position="76"/>
    </location>
</feature>
<evidence type="ECO:0000256" key="1">
    <source>
        <dbReference type="SAM" id="Phobius"/>
    </source>
</evidence>
<keyword evidence="1" id="KW-1133">Transmembrane helix</keyword>
<accession>A0A814N7N8</accession>